<keyword evidence="4" id="KW-0808">Transferase</keyword>
<accession>A0A9P4YXP0</accession>
<feature type="compositionally biased region" description="Polar residues" evidence="2">
    <location>
        <begin position="40"/>
        <end position="56"/>
    </location>
</feature>
<feature type="region of interest" description="Disordered" evidence="2">
    <location>
        <begin position="589"/>
        <end position="631"/>
    </location>
</feature>
<gene>
    <name evidence="4" type="ORF">GMORB2_5073</name>
</gene>
<evidence type="ECO:0000313" key="5">
    <source>
        <dbReference type="Proteomes" id="UP000749293"/>
    </source>
</evidence>
<dbReference type="GO" id="GO:0004305">
    <property type="term" value="F:ethanolamine kinase activity"/>
    <property type="evidence" value="ECO:0007669"/>
    <property type="project" value="TreeGrafter"/>
</dbReference>
<dbReference type="Proteomes" id="UP000749293">
    <property type="component" value="Unassembled WGS sequence"/>
</dbReference>
<keyword evidence="5" id="KW-1185">Reference proteome</keyword>
<protein>
    <submittedName>
        <fullName evidence="4">Choline kinase</fullName>
    </submittedName>
</protein>
<dbReference type="Gene3D" id="3.30.200.20">
    <property type="entry name" value="Phosphorylase Kinase, domain 1"/>
    <property type="match status" value="1"/>
</dbReference>
<dbReference type="SUPFAM" id="SSF56112">
    <property type="entry name" value="Protein kinase-like (PK-like)"/>
    <property type="match status" value="1"/>
</dbReference>
<feature type="compositionally biased region" description="Polar residues" evidence="2">
    <location>
        <begin position="1"/>
        <end position="23"/>
    </location>
</feature>
<dbReference type="GeneID" id="55971301"/>
<dbReference type="RefSeq" id="XP_035323059.1">
    <property type="nucleotide sequence ID" value="XM_035467047.1"/>
</dbReference>
<dbReference type="CDD" id="cd05157">
    <property type="entry name" value="ETNK_euk"/>
    <property type="match status" value="1"/>
</dbReference>
<feature type="compositionally biased region" description="Low complexity" evidence="2">
    <location>
        <begin position="606"/>
        <end position="631"/>
    </location>
</feature>
<name>A0A9P4YXP0_9HYPO</name>
<dbReference type="GO" id="GO:0006646">
    <property type="term" value="P:phosphatidylethanolamine biosynthetic process"/>
    <property type="evidence" value="ECO:0007669"/>
    <property type="project" value="TreeGrafter"/>
</dbReference>
<organism evidence="4 5">
    <name type="scientific">Geosmithia morbida</name>
    <dbReference type="NCBI Taxonomy" id="1094350"/>
    <lineage>
        <taxon>Eukaryota</taxon>
        <taxon>Fungi</taxon>
        <taxon>Dikarya</taxon>
        <taxon>Ascomycota</taxon>
        <taxon>Pezizomycotina</taxon>
        <taxon>Sordariomycetes</taxon>
        <taxon>Hypocreomycetidae</taxon>
        <taxon>Hypocreales</taxon>
        <taxon>Bionectriaceae</taxon>
        <taxon>Geosmithia</taxon>
    </lineage>
</organism>
<dbReference type="GO" id="GO:0005737">
    <property type="term" value="C:cytoplasm"/>
    <property type="evidence" value="ECO:0007669"/>
    <property type="project" value="TreeGrafter"/>
</dbReference>
<dbReference type="EMBL" id="JAANYQ010000004">
    <property type="protein sequence ID" value="KAF4124407.1"/>
    <property type="molecule type" value="Genomic_DNA"/>
</dbReference>
<feature type="compositionally biased region" description="Basic residues" evidence="2">
    <location>
        <begin position="122"/>
        <end position="131"/>
    </location>
</feature>
<dbReference type="InterPro" id="IPR007521">
    <property type="entry name" value="Choline_kin_N"/>
</dbReference>
<dbReference type="Pfam" id="PF04428">
    <property type="entry name" value="Choline_kin_N"/>
    <property type="match status" value="1"/>
</dbReference>
<evidence type="ECO:0000313" key="4">
    <source>
        <dbReference type="EMBL" id="KAF4124407.1"/>
    </source>
</evidence>
<evidence type="ECO:0000256" key="2">
    <source>
        <dbReference type="SAM" id="MobiDB-lite"/>
    </source>
</evidence>
<comment type="caution">
    <text evidence="4">The sequence shown here is derived from an EMBL/GenBank/DDBJ whole genome shotgun (WGS) entry which is preliminary data.</text>
</comment>
<dbReference type="OrthoDB" id="10267235at2759"/>
<dbReference type="PANTHER" id="PTHR22603:SF93">
    <property type="entry name" value="RE24176P"/>
    <property type="match status" value="1"/>
</dbReference>
<reference evidence="4" key="1">
    <citation type="submission" date="2020-03" db="EMBL/GenBank/DDBJ databases">
        <title>Site-based positive gene gene selection in Geosmithia morbida across the United States reveals a broad range of putative effectors and factors for local host and environmental adapation.</title>
        <authorList>
            <person name="Onufrak A."/>
            <person name="Murdoch R.W."/>
            <person name="Gazis R."/>
            <person name="Huff M."/>
            <person name="Staton M."/>
            <person name="Klingeman W."/>
            <person name="Hadziabdic D."/>
        </authorList>
    </citation>
    <scope>NUCLEOTIDE SEQUENCE</scope>
    <source>
        <strain evidence="4">1262</strain>
    </source>
</reference>
<comment type="similarity">
    <text evidence="1">Belongs to the choline/ethanolamine kinase family.</text>
</comment>
<dbReference type="PANTHER" id="PTHR22603">
    <property type="entry name" value="CHOLINE/ETHANOALAMINE KINASE"/>
    <property type="match status" value="1"/>
</dbReference>
<feature type="region of interest" description="Disordered" evidence="2">
    <location>
        <begin position="122"/>
        <end position="168"/>
    </location>
</feature>
<sequence>MPTSGAASNGSGVAEQQQQQHQPLRSALKNEDDADKALSANGSSKAVQISEPATESSFDDDVSVRQFRAAHGRRLSGKPSPSLRPADEPGYPSREHSHRQQYYGEKLLAQVGEWLEWEKKKISNRKKKSRPHPTSGSSQPHDPPPTSSDSTAPPRRPRSDSLDSQSSHISLEKLQQILEDSMSSMGLGSAAHLSSKVSRSRRKRMGSLQRAASSDTDYHDGDAIVPDCDVWLDNSKTLAYAAGTPSDTGDDDRSQRDYEAWVAFKNEILRAAHTLRLKGWRRVPLETGETMDVQRLSGALTNAVYVLTPPADIPHQEGKPRPQKVLLRIYGPQVENLIDRENELKVLQRLARKKIGPRLLGTFRNGRFEQFFNASPLTPSDLRDPEVSRQIAKRMRELHQGIELLPQEREAGPCVWKNWDQWLDNVGSIVPALDKQFEAAAADGSGQRRDSATSSWKANGYVCGVPWTQFKDVVHRYRAHLDNYYKDRGGLNESLLFAHNDTQYGNILRFQPDDEKSPLLQPANKHKQLIVIDFEYAGANMLGQEFANHFTEWTYNYHDVKTPWACTPAGYPTLEEQRRFVKAYIEHRPHFHPTGGSTPRLAPQDSNTTTPGAATPAQQPQPPQVQHTTSSSSIVDFMLDSRAPPGGWGAVEKAEEEKTEKEIRQLLDETRMWRPANSAMWVAWGVVQARIDEVTDDDDKDDGEAPTDEFDYLSYAQDRAAFFWGDMVQMGLVKPEELPESLRAKLKIVDH</sequence>
<evidence type="ECO:0000259" key="3">
    <source>
        <dbReference type="Pfam" id="PF04428"/>
    </source>
</evidence>
<dbReference type="Gene3D" id="3.90.1200.10">
    <property type="match status" value="1"/>
</dbReference>
<dbReference type="AlphaFoldDB" id="A0A9P4YXP0"/>
<feature type="region of interest" description="Disordered" evidence="2">
    <location>
        <begin position="1"/>
        <end position="104"/>
    </location>
</feature>
<feature type="domain" description="Choline kinase N-terminal" evidence="3">
    <location>
        <begin position="216"/>
        <end position="286"/>
    </location>
</feature>
<feature type="region of interest" description="Disordered" evidence="2">
    <location>
        <begin position="189"/>
        <end position="219"/>
    </location>
</feature>
<evidence type="ECO:0000256" key="1">
    <source>
        <dbReference type="ARBA" id="ARBA00038211"/>
    </source>
</evidence>
<keyword evidence="4" id="KW-0418">Kinase</keyword>
<dbReference type="Pfam" id="PF01633">
    <property type="entry name" value="Choline_kinase"/>
    <property type="match status" value="1"/>
</dbReference>
<proteinExistence type="inferred from homology"/>
<dbReference type="InterPro" id="IPR011009">
    <property type="entry name" value="Kinase-like_dom_sf"/>
</dbReference>
<dbReference type="GO" id="GO:0004103">
    <property type="term" value="F:choline kinase activity"/>
    <property type="evidence" value="ECO:0007669"/>
    <property type="project" value="TreeGrafter"/>
</dbReference>